<keyword evidence="2" id="KW-1185">Reference proteome</keyword>
<evidence type="ECO:0000313" key="1">
    <source>
        <dbReference type="EMBL" id="OLP59644.1"/>
    </source>
</evidence>
<accession>A0A1Q9AW53</accession>
<dbReference type="EMBL" id="MKIP01000050">
    <property type="protein sequence ID" value="OLP59644.1"/>
    <property type="molecule type" value="Genomic_DNA"/>
</dbReference>
<proteinExistence type="predicted"/>
<dbReference type="AlphaFoldDB" id="A0A1Q9AW53"/>
<gene>
    <name evidence="1" type="ORF">BJF93_11245</name>
</gene>
<name>A0A1Q9AW53_9HYPH</name>
<organism evidence="1 2">
    <name type="scientific">Xaviernesmea oryzae</name>
    <dbReference type="NCBI Taxonomy" id="464029"/>
    <lineage>
        <taxon>Bacteria</taxon>
        <taxon>Pseudomonadati</taxon>
        <taxon>Pseudomonadota</taxon>
        <taxon>Alphaproteobacteria</taxon>
        <taxon>Hyphomicrobiales</taxon>
        <taxon>Rhizobiaceae</taxon>
        <taxon>Rhizobium/Agrobacterium group</taxon>
        <taxon>Xaviernesmea</taxon>
    </lineage>
</organism>
<sequence length="279" mass="31046">MVVKARIDALISSARLANELAHQETNLASVYKSLHERLAEIVVLTEDFAWVRFPALPKSVFDVFERQGRLRVIARNQAEPHMRATVLLEGLVLLQAFAAEVTQLLNDGQLDLTSRTERAILHLQWTIAIDDTVRNRWQTAFRSSETACEALGAAHLLQHGIYAFKAHSRAARTDLVSHEPVDEVVAARAAEGLVLTEWKVAKSQVEADSKLRDAAIQSDAYAHGVLGGRELRSIRYLIAVTEKQITMPVDDIRDTYVYRHLNIAVAPVSPSKLAATLRS</sequence>
<reference evidence="1 2" key="1">
    <citation type="submission" date="2016-09" db="EMBL/GenBank/DDBJ databases">
        <title>Rhizobium sp. nov., a novel species isolated from the rice rhizosphere.</title>
        <authorList>
            <person name="Zhao J."/>
            <person name="Zhang X."/>
        </authorList>
    </citation>
    <scope>NUCLEOTIDE SEQUENCE [LARGE SCALE GENOMIC DNA]</scope>
    <source>
        <strain evidence="1 2">1.7048</strain>
    </source>
</reference>
<protein>
    <submittedName>
        <fullName evidence="1">Uncharacterized protein</fullName>
    </submittedName>
</protein>
<evidence type="ECO:0000313" key="2">
    <source>
        <dbReference type="Proteomes" id="UP000186364"/>
    </source>
</evidence>
<dbReference type="RefSeq" id="WP_075628048.1">
    <property type="nucleotide sequence ID" value="NZ_FOAM01000024.1"/>
</dbReference>
<comment type="caution">
    <text evidence="1">The sequence shown here is derived from an EMBL/GenBank/DDBJ whole genome shotgun (WGS) entry which is preliminary data.</text>
</comment>
<dbReference type="Proteomes" id="UP000186364">
    <property type="component" value="Unassembled WGS sequence"/>
</dbReference>